<comment type="caution">
    <text evidence="3">The sequence shown here is derived from an EMBL/GenBank/DDBJ whole genome shotgun (WGS) entry which is preliminary data.</text>
</comment>
<dbReference type="AlphaFoldDB" id="A0A0R1SEI3"/>
<dbReference type="InterPro" id="IPR011032">
    <property type="entry name" value="GroES-like_sf"/>
</dbReference>
<dbReference type="RefSeq" id="WP_010625339.1">
    <property type="nucleotide sequence ID" value="NZ_AZFA01000005.1"/>
</dbReference>
<accession>A0A0R1SEI3</accession>
<dbReference type="SUPFAM" id="SSF51735">
    <property type="entry name" value="NAD(P)-binding Rossmann-fold domains"/>
    <property type="match status" value="1"/>
</dbReference>
<evidence type="ECO:0000313" key="3">
    <source>
        <dbReference type="EMBL" id="KRL67568.1"/>
    </source>
</evidence>
<dbReference type="PANTHER" id="PTHR44154">
    <property type="entry name" value="QUINONE OXIDOREDUCTASE"/>
    <property type="match status" value="1"/>
</dbReference>
<dbReference type="PANTHER" id="PTHR44154:SF1">
    <property type="entry name" value="QUINONE OXIDOREDUCTASE"/>
    <property type="match status" value="1"/>
</dbReference>
<dbReference type="SMART" id="SM00829">
    <property type="entry name" value="PKS_ER"/>
    <property type="match status" value="1"/>
</dbReference>
<dbReference type="GO" id="GO:0016491">
    <property type="term" value="F:oxidoreductase activity"/>
    <property type="evidence" value="ECO:0007669"/>
    <property type="project" value="InterPro"/>
</dbReference>
<protein>
    <submittedName>
        <fullName evidence="3">Oxidoreductase</fullName>
    </submittedName>
</protein>
<dbReference type="Gene3D" id="3.40.50.720">
    <property type="entry name" value="NAD(P)-binding Rossmann-like Domain"/>
    <property type="match status" value="1"/>
</dbReference>
<evidence type="ECO:0000259" key="2">
    <source>
        <dbReference type="SMART" id="SM00829"/>
    </source>
</evidence>
<feature type="domain" description="Enoyl reductase (ER)" evidence="2">
    <location>
        <begin position="10"/>
        <end position="314"/>
    </location>
</feature>
<dbReference type="SUPFAM" id="SSF50129">
    <property type="entry name" value="GroES-like"/>
    <property type="match status" value="1"/>
</dbReference>
<dbReference type="PATRIC" id="fig|1423815.3.peg.1927"/>
<name>A0A0R1SEI3_9LACO</name>
<evidence type="ECO:0000313" key="4">
    <source>
        <dbReference type="Proteomes" id="UP000051647"/>
    </source>
</evidence>
<dbReference type="eggNOG" id="COG0604">
    <property type="taxonomic scope" value="Bacteria"/>
</dbReference>
<keyword evidence="4" id="KW-1185">Reference proteome</keyword>
<dbReference type="InterPro" id="IPR013154">
    <property type="entry name" value="ADH-like_N"/>
</dbReference>
<sequence length="317" mass="34707">MQAAYIDKFGPSSEIKIGELPRPQIMNDEILIKTIATSVNYVDTFVRSSSFKTKVDFPLVIGRDAVGKVVETNDNEFKPGELVWTNSMGYDGRAGTTSEYVAVPCERLFHLDKSLDPIKVVASLHSSATAAILLNDVLNVQADQSLLVEGAGGHVGQKLVTLAKDLDLKVSTTSNSNDFSTLQALGVENTYDYHQDVSDITERFDYLIDTSGKIKLTDNVDLLNVFGKIGLITTPPDALTPEKIAQLYTHSQALMGFVISHATVDQLQDAAHLITTAFSQGKLLDDDVLTLPFNQAEKAHRLLENHENAGKKIILKF</sequence>
<dbReference type="STRING" id="1423815.FC27_GL001884"/>
<dbReference type="Gene3D" id="3.90.180.10">
    <property type="entry name" value="Medium-chain alcohol dehydrogenases, catalytic domain"/>
    <property type="match status" value="1"/>
</dbReference>
<reference evidence="3 4" key="1">
    <citation type="journal article" date="2015" name="Genome Announc.">
        <title>Expanding the biotechnology potential of lactobacilli through comparative genomics of 213 strains and associated genera.</title>
        <authorList>
            <person name="Sun Z."/>
            <person name="Harris H.M."/>
            <person name="McCann A."/>
            <person name="Guo C."/>
            <person name="Argimon S."/>
            <person name="Zhang W."/>
            <person name="Yang X."/>
            <person name="Jeffery I.B."/>
            <person name="Cooney J.C."/>
            <person name="Kagawa T.F."/>
            <person name="Liu W."/>
            <person name="Song Y."/>
            <person name="Salvetti E."/>
            <person name="Wrobel A."/>
            <person name="Rasinkangas P."/>
            <person name="Parkhill J."/>
            <person name="Rea M.C."/>
            <person name="O'Sullivan O."/>
            <person name="Ritari J."/>
            <person name="Douillard F.P."/>
            <person name="Paul Ross R."/>
            <person name="Yang R."/>
            <person name="Briner A.E."/>
            <person name="Felis G.E."/>
            <person name="de Vos W.M."/>
            <person name="Barrangou R."/>
            <person name="Klaenhammer T.R."/>
            <person name="Caufield P.W."/>
            <person name="Cui Y."/>
            <person name="Zhang H."/>
            <person name="O'Toole P.W."/>
        </authorList>
    </citation>
    <scope>NUCLEOTIDE SEQUENCE [LARGE SCALE GENOMIC DNA]</scope>
    <source>
        <strain evidence="3 4">DSM 14857</strain>
    </source>
</reference>
<evidence type="ECO:0000256" key="1">
    <source>
        <dbReference type="ARBA" id="ARBA00022857"/>
    </source>
</evidence>
<dbReference type="InterPro" id="IPR020843">
    <property type="entry name" value="ER"/>
</dbReference>
<dbReference type="EMBL" id="AZFA01000005">
    <property type="protein sequence ID" value="KRL67568.1"/>
    <property type="molecule type" value="Genomic_DNA"/>
</dbReference>
<dbReference type="InterPro" id="IPR051603">
    <property type="entry name" value="Zinc-ADH_QOR/CCCR"/>
</dbReference>
<organism evidence="3 4">
    <name type="scientific">Companilactobacillus versmoldensis DSM 14857 = KCTC 3814</name>
    <dbReference type="NCBI Taxonomy" id="1423815"/>
    <lineage>
        <taxon>Bacteria</taxon>
        <taxon>Bacillati</taxon>
        <taxon>Bacillota</taxon>
        <taxon>Bacilli</taxon>
        <taxon>Lactobacillales</taxon>
        <taxon>Lactobacillaceae</taxon>
        <taxon>Companilactobacillus</taxon>
    </lineage>
</organism>
<dbReference type="OrthoDB" id="9792162at2"/>
<dbReference type="InterPro" id="IPR036291">
    <property type="entry name" value="NAD(P)-bd_dom_sf"/>
</dbReference>
<keyword evidence="1" id="KW-0521">NADP</keyword>
<gene>
    <name evidence="3" type="ORF">FC27_GL001884</name>
</gene>
<proteinExistence type="predicted"/>
<dbReference type="Proteomes" id="UP000051647">
    <property type="component" value="Unassembled WGS sequence"/>
</dbReference>
<dbReference type="Pfam" id="PF13602">
    <property type="entry name" value="ADH_zinc_N_2"/>
    <property type="match status" value="1"/>
</dbReference>
<dbReference type="Pfam" id="PF08240">
    <property type="entry name" value="ADH_N"/>
    <property type="match status" value="1"/>
</dbReference>